<sequence>GIKSFQQSNDIKEIFIKDFLHIIVQADIPIEKADYFKPFLMKYCKN</sequence>
<name>A0ACA9NZ22_9GLOM</name>
<keyword evidence="2" id="KW-1185">Reference proteome</keyword>
<evidence type="ECO:0000313" key="2">
    <source>
        <dbReference type="Proteomes" id="UP000789860"/>
    </source>
</evidence>
<dbReference type="EMBL" id="CAJVPM010030395">
    <property type="protein sequence ID" value="CAG8676549.1"/>
    <property type="molecule type" value="Genomic_DNA"/>
</dbReference>
<comment type="caution">
    <text evidence="1">The sequence shown here is derived from an EMBL/GenBank/DDBJ whole genome shotgun (WGS) entry which is preliminary data.</text>
</comment>
<proteinExistence type="predicted"/>
<evidence type="ECO:0000313" key="1">
    <source>
        <dbReference type="EMBL" id="CAG8676549.1"/>
    </source>
</evidence>
<reference evidence="1" key="1">
    <citation type="submission" date="2021-06" db="EMBL/GenBank/DDBJ databases">
        <authorList>
            <person name="Kallberg Y."/>
            <person name="Tangrot J."/>
            <person name="Rosling A."/>
        </authorList>
    </citation>
    <scope>NUCLEOTIDE SEQUENCE</scope>
    <source>
        <strain evidence="1">AU212A</strain>
    </source>
</reference>
<feature type="non-terminal residue" evidence="1">
    <location>
        <position position="1"/>
    </location>
</feature>
<feature type="non-terminal residue" evidence="1">
    <location>
        <position position="46"/>
    </location>
</feature>
<gene>
    <name evidence="1" type="ORF">SCALOS_LOCUS9570</name>
</gene>
<organism evidence="1 2">
    <name type="scientific">Scutellospora calospora</name>
    <dbReference type="NCBI Taxonomy" id="85575"/>
    <lineage>
        <taxon>Eukaryota</taxon>
        <taxon>Fungi</taxon>
        <taxon>Fungi incertae sedis</taxon>
        <taxon>Mucoromycota</taxon>
        <taxon>Glomeromycotina</taxon>
        <taxon>Glomeromycetes</taxon>
        <taxon>Diversisporales</taxon>
        <taxon>Gigasporaceae</taxon>
        <taxon>Scutellospora</taxon>
    </lineage>
</organism>
<protein>
    <submittedName>
        <fullName evidence="1">8245_t:CDS:1</fullName>
    </submittedName>
</protein>
<accession>A0ACA9NZ22</accession>
<dbReference type="Proteomes" id="UP000789860">
    <property type="component" value="Unassembled WGS sequence"/>
</dbReference>